<dbReference type="Pfam" id="PF00188">
    <property type="entry name" value="CAP"/>
    <property type="match status" value="1"/>
</dbReference>
<dbReference type="PANTHER" id="PTHR31157">
    <property type="entry name" value="SCP DOMAIN-CONTAINING PROTEIN"/>
    <property type="match status" value="1"/>
</dbReference>
<feature type="domain" description="SCP" evidence="3">
    <location>
        <begin position="153"/>
        <end position="265"/>
    </location>
</feature>
<dbReference type="NCBIfam" id="TIGR02909">
    <property type="entry name" value="spore_YkwD"/>
    <property type="match status" value="1"/>
</dbReference>
<dbReference type="Proteomes" id="UP000198935">
    <property type="component" value="Unassembled WGS sequence"/>
</dbReference>
<feature type="compositionally biased region" description="Low complexity" evidence="1">
    <location>
        <begin position="87"/>
        <end position="123"/>
    </location>
</feature>
<keyword evidence="2" id="KW-0732">Signal</keyword>
<sequence length="268" mass="29655">MRQKIHWIVIALSLTLTIGCNADNDNAFDAQNIDGIGRDQDSTISSDSTAIPSSEFPHTKAVQIQQAKYRFEIVPGNREAQRTEQPGQQGEKAPNQQQQQAPTDQQQAGQQPGQQERAAAPEETQQKETEHGGQGESGQQAAGISETEQQVINLTNKERQNNGLPELQADTALSNVARKKSEDMRQNNYFSHTSPTYGSPFDMIRDSGVSYNAAAENIAQGQPTPEQVVQAWMNSEGHRQNILNGNYTHIGVGHDENGHYWTQMFISR</sequence>
<dbReference type="AlphaFoldDB" id="A0A1H3ULY7"/>
<feature type="signal peptide" evidence="2">
    <location>
        <begin position="1"/>
        <end position="22"/>
    </location>
</feature>
<dbReference type="EMBL" id="FNPI01000023">
    <property type="protein sequence ID" value="SDZ63388.1"/>
    <property type="molecule type" value="Genomic_DNA"/>
</dbReference>
<reference evidence="5" key="1">
    <citation type="submission" date="2016-10" db="EMBL/GenBank/DDBJ databases">
        <authorList>
            <person name="Varghese N."/>
            <person name="Submissions S."/>
        </authorList>
    </citation>
    <scope>NUCLEOTIDE SEQUENCE [LARGE SCALE GENOMIC DNA]</scope>
    <source>
        <strain evidence="5">SP</strain>
    </source>
</reference>
<dbReference type="InterPro" id="IPR014044">
    <property type="entry name" value="CAP_dom"/>
</dbReference>
<evidence type="ECO:0000256" key="2">
    <source>
        <dbReference type="SAM" id="SignalP"/>
    </source>
</evidence>
<feature type="chain" id="PRO_5039498177" evidence="2">
    <location>
        <begin position="23"/>
        <end position="268"/>
    </location>
</feature>
<dbReference type="InterPro" id="IPR014258">
    <property type="entry name" value="CAP_domain_YkwD-like"/>
</dbReference>
<dbReference type="STRING" id="1503961.SAMN05421736_12340"/>
<dbReference type="OrthoDB" id="9783944at2"/>
<keyword evidence="5" id="KW-1185">Reference proteome</keyword>
<evidence type="ECO:0000256" key="1">
    <source>
        <dbReference type="SAM" id="MobiDB-lite"/>
    </source>
</evidence>
<proteinExistence type="predicted"/>
<dbReference type="PANTHER" id="PTHR31157:SF1">
    <property type="entry name" value="SCP DOMAIN-CONTAINING PROTEIN"/>
    <property type="match status" value="1"/>
</dbReference>
<feature type="region of interest" description="Disordered" evidence="1">
    <location>
        <begin position="79"/>
        <end position="145"/>
    </location>
</feature>
<feature type="compositionally biased region" description="Basic and acidic residues" evidence="1">
    <location>
        <begin position="124"/>
        <end position="133"/>
    </location>
</feature>
<dbReference type="PROSITE" id="PS51257">
    <property type="entry name" value="PROKAR_LIPOPROTEIN"/>
    <property type="match status" value="1"/>
</dbReference>
<gene>
    <name evidence="4" type="ORF">SAMN05421736_12340</name>
</gene>
<organism evidence="4 5">
    <name type="scientific">Evansella caseinilytica</name>
    <dbReference type="NCBI Taxonomy" id="1503961"/>
    <lineage>
        <taxon>Bacteria</taxon>
        <taxon>Bacillati</taxon>
        <taxon>Bacillota</taxon>
        <taxon>Bacilli</taxon>
        <taxon>Bacillales</taxon>
        <taxon>Bacillaceae</taxon>
        <taxon>Evansella</taxon>
    </lineage>
</organism>
<dbReference type="CDD" id="cd05379">
    <property type="entry name" value="CAP_bacterial"/>
    <property type="match status" value="1"/>
</dbReference>
<dbReference type="Gene3D" id="3.40.33.10">
    <property type="entry name" value="CAP"/>
    <property type="match status" value="1"/>
</dbReference>
<name>A0A1H3ULY7_9BACI</name>
<feature type="compositionally biased region" description="Polar residues" evidence="1">
    <location>
        <begin position="42"/>
        <end position="52"/>
    </location>
</feature>
<accession>A0A1H3ULY7</accession>
<protein>
    <submittedName>
        <fullName evidence="4">Uncharacterized protein, YkwD family</fullName>
    </submittedName>
</protein>
<dbReference type="InterPro" id="IPR035940">
    <property type="entry name" value="CAP_sf"/>
</dbReference>
<evidence type="ECO:0000259" key="3">
    <source>
        <dbReference type="Pfam" id="PF00188"/>
    </source>
</evidence>
<evidence type="ECO:0000313" key="4">
    <source>
        <dbReference type="EMBL" id="SDZ63388.1"/>
    </source>
</evidence>
<evidence type="ECO:0000313" key="5">
    <source>
        <dbReference type="Proteomes" id="UP000198935"/>
    </source>
</evidence>
<dbReference type="SUPFAM" id="SSF55797">
    <property type="entry name" value="PR-1-like"/>
    <property type="match status" value="1"/>
</dbReference>
<feature type="region of interest" description="Disordered" evidence="1">
    <location>
        <begin position="39"/>
        <end position="59"/>
    </location>
</feature>